<dbReference type="VEuPathDB" id="TriTrypDB:BSAL_79265"/>
<feature type="chain" id="PRO_5006621774" evidence="2">
    <location>
        <begin position="21"/>
        <end position="218"/>
    </location>
</feature>
<feature type="compositionally biased region" description="Polar residues" evidence="1">
    <location>
        <begin position="198"/>
        <end position="207"/>
    </location>
</feature>
<keyword evidence="4" id="KW-1185">Reference proteome</keyword>
<dbReference type="OrthoDB" id="70250at2759"/>
<gene>
    <name evidence="3" type="ORF">BSAL_79265</name>
</gene>
<feature type="compositionally biased region" description="Basic residues" evidence="1">
    <location>
        <begin position="208"/>
        <end position="218"/>
    </location>
</feature>
<evidence type="ECO:0000256" key="2">
    <source>
        <dbReference type="SAM" id="SignalP"/>
    </source>
</evidence>
<keyword evidence="2" id="KW-0732">Signal</keyword>
<evidence type="ECO:0000313" key="3">
    <source>
        <dbReference type="EMBL" id="CUG43198.1"/>
    </source>
</evidence>
<dbReference type="EMBL" id="CYKH01000809">
    <property type="protein sequence ID" value="CUG43198.1"/>
    <property type="molecule type" value="Genomic_DNA"/>
</dbReference>
<organism evidence="3 4">
    <name type="scientific">Bodo saltans</name>
    <name type="common">Flagellated protozoan</name>
    <dbReference type="NCBI Taxonomy" id="75058"/>
    <lineage>
        <taxon>Eukaryota</taxon>
        <taxon>Discoba</taxon>
        <taxon>Euglenozoa</taxon>
        <taxon>Kinetoplastea</taxon>
        <taxon>Metakinetoplastina</taxon>
        <taxon>Eubodonida</taxon>
        <taxon>Bodonidae</taxon>
        <taxon>Bodo</taxon>
    </lineage>
</organism>
<protein>
    <submittedName>
        <fullName evidence="3">Membrane-associated protein, putative</fullName>
    </submittedName>
</protein>
<name>A0A0S4J1B2_BODSA</name>
<dbReference type="AlphaFoldDB" id="A0A0S4J1B2"/>
<evidence type="ECO:0000256" key="1">
    <source>
        <dbReference type="SAM" id="MobiDB-lite"/>
    </source>
</evidence>
<evidence type="ECO:0000313" key="4">
    <source>
        <dbReference type="Proteomes" id="UP000051952"/>
    </source>
</evidence>
<sequence length="218" mass="24667">MWALIVILVWLLLVVFPVESLFSSLSSIVALSNTQRERAKRKVASDMSYKPPIGDPDLLKKRLITNPKFDHVKSSVECGINGNLARLIRTAEPSIKQGQNEKFRRIRASQIAQSLEETYLEIRMREFNMGGVDDEVDRFIAHQQRQQQQLKIHELRHEAAPPLTGERPLQRAVRCILPPRPTSRRALRLASLVPNPTAHGNSVAISSTKKKGGRHNET</sequence>
<proteinExistence type="predicted"/>
<reference evidence="4" key="1">
    <citation type="submission" date="2015-09" db="EMBL/GenBank/DDBJ databases">
        <authorList>
            <consortium name="Pathogen Informatics"/>
        </authorList>
    </citation>
    <scope>NUCLEOTIDE SEQUENCE [LARGE SCALE GENOMIC DNA]</scope>
    <source>
        <strain evidence="4">Lake Konstanz</strain>
    </source>
</reference>
<dbReference type="Proteomes" id="UP000051952">
    <property type="component" value="Unassembled WGS sequence"/>
</dbReference>
<feature type="signal peptide" evidence="2">
    <location>
        <begin position="1"/>
        <end position="20"/>
    </location>
</feature>
<feature type="region of interest" description="Disordered" evidence="1">
    <location>
        <begin position="194"/>
        <end position="218"/>
    </location>
</feature>
<accession>A0A0S4J1B2</accession>